<comment type="caution">
    <text evidence="2">The sequence shown here is derived from an EMBL/GenBank/DDBJ whole genome shotgun (WGS) entry which is preliminary data.</text>
</comment>
<dbReference type="Proteomes" id="UP000287651">
    <property type="component" value="Unassembled WGS sequence"/>
</dbReference>
<proteinExistence type="predicted"/>
<dbReference type="AlphaFoldDB" id="A0A426XQ30"/>
<evidence type="ECO:0000313" key="2">
    <source>
        <dbReference type="EMBL" id="RRT41584.1"/>
    </source>
</evidence>
<sequence>MQWELAESLSKVSGAYREFAESSSKVIGSLPGRYREFTRRRPRDSLEDYWGLRKAYREVWCSPQEDRQWTSVDLSEEDSESGRRTSYG</sequence>
<evidence type="ECO:0000313" key="3">
    <source>
        <dbReference type="Proteomes" id="UP000287651"/>
    </source>
</evidence>
<protein>
    <submittedName>
        <fullName evidence="2">Uncharacterized protein</fullName>
    </submittedName>
</protein>
<evidence type="ECO:0000256" key="1">
    <source>
        <dbReference type="SAM" id="MobiDB-lite"/>
    </source>
</evidence>
<gene>
    <name evidence="2" type="ORF">B296_00023563</name>
</gene>
<feature type="region of interest" description="Disordered" evidence="1">
    <location>
        <begin position="65"/>
        <end position="88"/>
    </location>
</feature>
<name>A0A426XQ30_ENSVE</name>
<dbReference type="EMBL" id="AMZH03018467">
    <property type="protein sequence ID" value="RRT41584.1"/>
    <property type="molecule type" value="Genomic_DNA"/>
</dbReference>
<organism evidence="2 3">
    <name type="scientific">Ensete ventricosum</name>
    <name type="common">Abyssinian banana</name>
    <name type="synonym">Musa ensete</name>
    <dbReference type="NCBI Taxonomy" id="4639"/>
    <lineage>
        <taxon>Eukaryota</taxon>
        <taxon>Viridiplantae</taxon>
        <taxon>Streptophyta</taxon>
        <taxon>Embryophyta</taxon>
        <taxon>Tracheophyta</taxon>
        <taxon>Spermatophyta</taxon>
        <taxon>Magnoliopsida</taxon>
        <taxon>Liliopsida</taxon>
        <taxon>Zingiberales</taxon>
        <taxon>Musaceae</taxon>
        <taxon>Ensete</taxon>
    </lineage>
</organism>
<reference evidence="2 3" key="1">
    <citation type="journal article" date="2014" name="Agronomy (Basel)">
        <title>A Draft Genome Sequence for Ensete ventricosum, the Drought-Tolerant Tree Against Hunger.</title>
        <authorList>
            <person name="Harrison J."/>
            <person name="Moore K.A."/>
            <person name="Paszkiewicz K."/>
            <person name="Jones T."/>
            <person name="Grant M."/>
            <person name="Ambacheew D."/>
            <person name="Muzemil S."/>
            <person name="Studholme D.J."/>
        </authorList>
    </citation>
    <scope>NUCLEOTIDE SEQUENCE [LARGE SCALE GENOMIC DNA]</scope>
</reference>
<accession>A0A426XQ30</accession>